<feature type="domain" description="NodB homology" evidence="7">
    <location>
        <begin position="41"/>
        <end position="229"/>
    </location>
</feature>
<keyword evidence="5" id="KW-0119">Carbohydrate metabolism</keyword>
<dbReference type="EMBL" id="MU004231">
    <property type="protein sequence ID" value="KAF2673632.1"/>
    <property type="molecule type" value="Genomic_DNA"/>
</dbReference>
<evidence type="ECO:0000256" key="6">
    <source>
        <dbReference type="ARBA" id="ARBA00023285"/>
    </source>
</evidence>
<name>A0A6A6UN20_9PEZI</name>
<evidence type="ECO:0000256" key="1">
    <source>
        <dbReference type="ARBA" id="ARBA00001941"/>
    </source>
</evidence>
<comment type="cofactor">
    <cofactor evidence="1">
        <name>Co(2+)</name>
        <dbReference type="ChEBI" id="CHEBI:48828"/>
    </cofactor>
</comment>
<keyword evidence="6" id="KW-0170">Cobalt</keyword>
<dbReference type="PANTHER" id="PTHR46471:SF9">
    <property type="entry name" value="CHITIN DEACETYLASE"/>
    <property type="match status" value="1"/>
</dbReference>
<reference evidence="8" key="1">
    <citation type="journal article" date="2020" name="Stud. Mycol.">
        <title>101 Dothideomycetes genomes: a test case for predicting lifestyles and emergence of pathogens.</title>
        <authorList>
            <person name="Haridas S."/>
            <person name="Albert R."/>
            <person name="Binder M."/>
            <person name="Bloem J."/>
            <person name="Labutti K."/>
            <person name="Salamov A."/>
            <person name="Andreopoulos B."/>
            <person name="Baker S."/>
            <person name="Barry K."/>
            <person name="Bills G."/>
            <person name="Bluhm B."/>
            <person name="Cannon C."/>
            <person name="Castanera R."/>
            <person name="Culley D."/>
            <person name="Daum C."/>
            <person name="Ezra D."/>
            <person name="Gonzalez J."/>
            <person name="Henrissat B."/>
            <person name="Kuo A."/>
            <person name="Liang C."/>
            <person name="Lipzen A."/>
            <person name="Lutzoni F."/>
            <person name="Magnuson J."/>
            <person name="Mondo S."/>
            <person name="Nolan M."/>
            <person name="Ohm R."/>
            <person name="Pangilinan J."/>
            <person name="Park H.-J."/>
            <person name="Ramirez L."/>
            <person name="Alfaro M."/>
            <person name="Sun H."/>
            <person name="Tritt A."/>
            <person name="Yoshinaga Y."/>
            <person name="Zwiers L.-H."/>
            <person name="Turgeon B."/>
            <person name="Goodwin S."/>
            <person name="Spatafora J."/>
            <person name="Crous P."/>
            <person name="Grigoriev I."/>
        </authorList>
    </citation>
    <scope>NUCLEOTIDE SEQUENCE</scope>
    <source>
        <strain evidence="8">CBS 115976</strain>
    </source>
</reference>
<evidence type="ECO:0000256" key="2">
    <source>
        <dbReference type="ARBA" id="ARBA00022723"/>
    </source>
</evidence>
<protein>
    <submittedName>
        <fullName evidence="8">Putative esterase</fullName>
    </submittedName>
</protein>
<dbReference type="GO" id="GO:0016810">
    <property type="term" value="F:hydrolase activity, acting on carbon-nitrogen (but not peptide) bonds"/>
    <property type="evidence" value="ECO:0007669"/>
    <property type="project" value="InterPro"/>
</dbReference>
<evidence type="ECO:0000313" key="9">
    <source>
        <dbReference type="Proteomes" id="UP000799302"/>
    </source>
</evidence>
<keyword evidence="2" id="KW-0479">Metal-binding</keyword>
<evidence type="ECO:0000259" key="7">
    <source>
        <dbReference type="PROSITE" id="PS51677"/>
    </source>
</evidence>
<gene>
    <name evidence="8" type="ORF">BT63DRAFT_369122</name>
</gene>
<proteinExistence type="predicted"/>
<dbReference type="InterPro" id="IPR002509">
    <property type="entry name" value="NODB_dom"/>
</dbReference>
<dbReference type="GO" id="GO:0005975">
    <property type="term" value="P:carbohydrate metabolic process"/>
    <property type="evidence" value="ECO:0007669"/>
    <property type="project" value="InterPro"/>
</dbReference>
<dbReference type="SUPFAM" id="SSF88713">
    <property type="entry name" value="Glycoside hydrolase/deacetylase"/>
    <property type="match status" value="1"/>
</dbReference>
<dbReference type="PROSITE" id="PS51677">
    <property type="entry name" value="NODB"/>
    <property type="match status" value="1"/>
</dbReference>
<accession>A0A6A6UN20</accession>
<dbReference type="AlphaFoldDB" id="A0A6A6UN20"/>
<dbReference type="InterPro" id="IPR011330">
    <property type="entry name" value="Glyco_hydro/deAcase_b/a-brl"/>
</dbReference>
<evidence type="ECO:0000256" key="4">
    <source>
        <dbReference type="ARBA" id="ARBA00022801"/>
    </source>
</evidence>
<sequence length="232" mass="25062">MSIKNLIVGASIASTALAHLSHKRGAIPVDGTIWTSCVEAGVVALTFDDGPYIYTQEIVDQLTAAGHRATFFQNGQNWDTIYNYNSTLLSMIAGGHQVASHTWSHADLATLDAAGITDQMGELEAAHLAILGKAPTYMRPPYLSTNDLAISTLQSLGYKIIEVDIDTQDWAEGPIGQIDLSIAWYEGNYTAGGTISLNHDPYQPTAETFVPAIISYLASQGKKCKFNICDQH</sequence>
<dbReference type="Proteomes" id="UP000799302">
    <property type="component" value="Unassembled WGS sequence"/>
</dbReference>
<evidence type="ECO:0000256" key="5">
    <source>
        <dbReference type="ARBA" id="ARBA00023277"/>
    </source>
</evidence>
<keyword evidence="9" id="KW-1185">Reference proteome</keyword>
<keyword evidence="4" id="KW-0378">Hydrolase</keyword>
<dbReference type="GO" id="GO:0046872">
    <property type="term" value="F:metal ion binding"/>
    <property type="evidence" value="ECO:0007669"/>
    <property type="project" value="UniProtKB-KW"/>
</dbReference>
<dbReference type="Pfam" id="PF01522">
    <property type="entry name" value="Polysacc_deac_1"/>
    <property type="match status" value="1"/>
</dbReference>
<dbReference type="OrthoDB" id="2125469at2759"/>
<dbReference type="Gene3D" id="3.20.20.370">
    <property type="entry name" value="Glycoside hydrolase/deacetylase"/>
    <property type="match status" value="1"/>
</dbReference>
<evidence type="ECO:0000256" key="3">
    <source>
        <dbReference type="ARBA" id="ARBA00022729"/>
    </source>
</evidence>
<evidence type="ECO:0000313" key="8">
    <source>
        <dbReference type="EMBL" id="KAF2673632.1"/>
    </source>
</evidence>
<organism evidence="8 9">
    <name type="scientific">Microthyrium microscopicum</name>
    <dbReference type="NCBI Taxonomy" id="703497"/>
    <lineage>
        <taxon>Eukaryota</taxon>
        <taxon>Fungi</taxon>
        <taxon>Dikarya</taxon>
        <taxon>Ascomycota</taxon>
        <taxon>Pezizomycotina</taxon>
        <taxon>Dothideomycetes</taxon>
        <taxon>Dothideomycetes incertae sedis</taxon>
        <taxon>Microthyriales</taxon>
        <taxon>Microthyriaceae</taxon>
        <taxon>Microthyrium</taxon>
    </lineage>
</organism>
<dbReference type="PANTHER" id="PTHR46471">
    <property type="entry name" value="CHITIN DEACETYLASE"/>
    <property type="match status" value="1"/>
</dbReference>
<keyword evidence="3" id="KW-0732">Signal</keyword>